<reference evidence="1" key="1">
    <citation type="submission" date="2023-06" db="EMBL/GenBank/DDBJ databases">
        <title>Robiginitalea aurantiacus sp. nov. and Algoriphagus sediminis sp. nov., isolated from coastal sediment.</title>
        <authorList>
            <person name="Zhou Z.Y."/>
            <person name="An J."/>
            <person name="Jia Y.W."/>
            <person name="Du Z.J."/>
        </authorList>
    </citation>
    <scope>NUCLEOTIDE SEQUENCE</scope>
    <source>
        <strain evidence="1">M39</strain>
    </source>
</reference>
<accession>A0ABT7WI80</accession>
<dbReference type="RefSeq" id="WP_289725978.1">
    <property type="nucleotide sequence ID" value="NZ_JAUDUY010000011.1"/>
</dbReference>
<evidence type="ECO:0000313" key="2">
    <source>
        <dbReference type="Proteomes" id="UP001174839"/>
    </source>
</evidence>
<dbReference type="Gene3D" id="3.40.50.2000">
    <property type="entry name" value="Glycogen Phosphorylase B"/>
    <property type="match status" value="1"/>
</dbReference>
<organism evidence="1 2">
    <name type="scientific">Robiginitalea aurantiaca</name>
    <dbReference type="NCBI Taxonomy" id="3056915"/>
    <lineage>
        <taxon>Bacteria</taxon>
        <taxon>Pseudomonadati</taxon>
        <taxon>Bacteroidota</taxon>
        <taxon>Flavobacteriia</taxon>
        <taxon>Flavobacteriales</taxon>
        <taxon>Flavobacteriaceae</taxon>
        <taxon>Robiginitalea</taxon>
    </lineage>
</organism>
<evidence type="ECO:0000313" key="1">
    <source>
        <dbReference type="EMBL" id="MDM9632615.1"/>
    </source>
</evidence>
<proteinExistence type="predicted"/>
<name>A0ABT7WI80_9FLAO</name>
<dbReference type="SUPFAM" id="SSF53756">
    <property type="entry name" value="UDP-Glycosyltransferase/glycogen phosphorylase"/>
    <property type="match status" value="1"/>
</dbReference>
<dbReference type="Proteomes" id="UP001174839">
    <property type="component" value="Unassembled WGS sequence"/>
</dbReference>
<dbReference type="EMBL" id="JAUDUY010000011">
    <property type="protein sequence ID" value="MDM9632615.1"/>
    <property type="molecule type" value="Genomic_DNA"/>
</dbReference>
<evidence type="ECO:0008006" key="3">
    <source>
        <dbReference type="Google" id="ProtNLM"/>
    </source>
</evidence>
<sequence>MKVIIVELSTSHEECIYAQVLFLKHAGIETSLLLHKALAQQVSSYETLCKSVDYIHPLKKGAFRKIRQQVRTAQKLKQYDLVIFNTASSSKFVRNLCLLLLTASVPCVGVLHNGNKLLKSFTQRIISLKIKKYMVLSDQIKDYLSGKTAIEVSSFYPIFFPDYKSEITKPKEDVWIAIPGRIDWQRRDYMILINALSKLKHFKNLKFLLLGKLDTSRAEEKELWEAITKNDLQNAFLCFNSFIANEEYHGYIKASDFILPLLKSEDNYLKYKISGSFNLAYAYKKPLLCKQFFEPLEDLKENAIFYPGDELDKLLFHILDDNMVLPEGYTNPKWSFKYQQANYMEFLDL</sequence>
<gene>
    <name evidence="1" type="ORF">QU605_14145</name>
</gene>
<keyword evidence="2" id="KW-1185">Reference proteome</keyword>
<comment type="caution">
    <text evidence="1">The sequence shown here is derived from an EMBL/GenBank/DDBJ whole genome shotgun (WGS) entry which is preliminary data.</text>
</comment>
<protein>
    <recommendedName>
        <fullName evidence="3">Glycosyltransferase</fullName>
    </recommendedName>
</protein>